<dbReference type="AlphaFoldDB" id="A0A1E1KIG2"/>
<reference evidence="3" key="1">
    <citation type="submission" date="2016-03" db="EMBL/GenBank/DDBJ databases">
        <authorList>
            <person name="Guldener U."/>
        </authorList>
    </citation>
    <scope>NUCLEOTIDE SEQUENCE [LARGE SCALE GENOMIC DNA]</scope>
    <source>
        <strain evidence="3">04CH-RAC-A.6.1</strain>
    </source>
</reference>
<name>A0A1E1KIG2_9HELO</name>
<dbReference type="Proteomes" id="UP000178912">
    <property type="component" value="Unassembled WGS sequence"/>
</dbReference>
<keyword evidence="1" id="KW-1133">Transmembrane helix</keyword>
<keyword evidence="3" id="KW-1185">Reference proteome</keyword>
<feature type="transmembrane region" description="Helical" evidence="1">
    <location>
        <begin position="20"/>
        <end position="37"/>
    </location>
</feature>
<keyword evidence="1" id="KW-0472">Membrane</keyword>
<evidence type="ECO:0000313" key="2">
    <source>
        <dbReference type="EMBL" id="CZS97780.1"/>
    </source>
</evidence>
<organism evidence="2 3">
    <name type="scientific">Rhynchosporium agropyri</name>
    <dbReference type="NCBI Taxonomy" id="914238"/>
    <lineage>
        <taxon>Eukaryota</taxon>
        <taxon>Fungi</taxon>
        <taxon>Dikarya</taxon>
        <taxon>Ascomycota</taxon>
        <taxon>Pezizomycotina</taxon>
        <taxon>Leotiomycetes</taxon>
        <taxon>Helotiales</taxon>
        <taxon>Ploettnerulaceae</taxon>
        <taxon>Rhynchosporium</taxon>
    </lineage>
</organism>
<accession>A0A1E1KIG2</accession>
<evidence type="ECO:0000313" key="3">
    <source>
        <dbReference type="Proteomes" id="UP000178912"/>
    </source>
</evidence>
<sequence>MSKGKTGDESISLRFEVETGLGIGIPLSVILIGLRIFSTGRSDVSAAGITSNNRIALIDESVYIICGLYEIQGDTYSNI</sequence>
<protein>
    <submittedName>
        <fullName evidence="2">Uncharacterized protein</fullName>
    </submittedName>
</protein>
<proteinExistence type="predicted"/>
<keyword evidence="1" id="KW-0812">Transmembrane</keyword>
<dbReference type="EMBL" id="FJUX01000033">
    <property type="protein sequence ID" value="CZS97780.1"/>
    <property type="molecule type" value="Genomic_DNA"/>
</dbReference>
<gene>
    <name evidence="2" type="ORF">RAG0_06697</name>
</gene>
<evidence type="ECO:0000256" key="1">
    <source>
        <dbReference type="SAM" id="Phobius"/>
    </source>
</evidence>